<evidence type="ECO:0000313" key="1">
    <source>
        <dbReference type="EMBL" id="GMR48500.1"/>
    </source>
</evidence>
<comment type="caution">
    <text evidence="1">The sequence shown here is derived from an EMBL/GenBank/DDBJ whole genome shotgun (WGS) entry which is preliminary data.</text>
</comment>
<proteinExistence type="predicted"/>
<keyword evidence="2" id="KW-1185">Reference proteome</keyword>
<sequence>MDGSGEGTKLHLFCILNQTGGTLRPVLGHRRVLSSVDEDIEGAGHLQQRKERHRGCDLSYDISHLLSDLLLVLLSRRIFAAIHKILSLDVKLPSLDHFLCLDLGDYHDESLQILRRQEL</sequence>
<dbReference type="EMBL" id="BTRK01000004">
    <property type="protein sequence ID" value="GMR48500.1"/>
    <property type="molecule type" value="Genomic_DNA"/>
</dbReference>
<evidence type="ECO:0000313" key="2">
    <source>
        <dbReference type="Proteomes" id="UP001328107"/>
    </source>
</evidence>
<reference evidence="2" key="1">
    <citation type="submission" date="2022-10" db="EMBL/GenBank/DDBJ databases">
        <title>Genome assembly of Pristionchus species.</title>
        <authorList>
            <person name="Yoshida K."/>
            <person name="Sommer R.J."/>
        </authorList>
    </citation>
    <scope>NUCLEOTIDE SEQUENCE [LARGE SCALE GENOMIC DNA]</scope>
    <source>
        <strain evidence="2">RS5460</strain>
    </source>
</reference>
<accession>A0AAN5CQ13</accession>
<dbReference type="AlphaFoldDB" id="A0AAN5CQ13"/>
<gene>
    <name evidence="1" type="ORF">PMAYCL1PPCAC_18695</name>
</gene>
<dbReference type="Proteomes" id="UP001328107">
    <property type="component" value="Unassembled WGS sequence"/>
</dbReference>
<protein>
    <submittedName>
        <fullName evidence="1">Uncharacterized protein</fullName>
    </submittedName>
</protein>
<organism evidence="1 2">
    <name type="scientific">Pristionchus mayeri</name>
    <dbReference type="NCBI Taxonomy" id="1317129"/>
    <lineage>
        <taxon>Eukaryota</taxon>
        <taxon>Metazoa</taxon>
        <taxon>Ecdysozoa</taxon>
        <taxon>Nematoda</taxon>
        <taxon>Chromadorea</taxon>
        <taxon>Rhabditida</taxon>
        <taxon>Rhabditina</taxon>
        <taxon>Diplogasteromorpha</taxon>
        <taxon>Diplogasteroidea</taxon>
        <taxon>Neodiplogasteridae</taxon>
        <taxon>Pristionchus</taxon>
    </lineage>
</organism>
<name>A0AAN5CQ13_9BILA</name>